<dbReference type="PROSITE" id="PS52035">
    <property type="entry name" value="PEPTIDASE_M14"/>
    <property type="match status" value="1"/>
</dbReference>
<protein>
    <submittedName>
        <fullName evidence="3">M14 family metallopeptidase</fullName>
    </submittedName>
</protein>
<comment type="similarity">
    <text evidence="1">Belongs to the peptidase M14 family.</text>
</comment>
<feature type="domain" description="Peptidase M14" evidence="2">
    <location>
        <begin position="164"/>
        <end position="468"/>
    </location>
</feature>
<comment type="caution">
    <text evidence="3">The sequence shown here is derived from an EMBL/GenBank/DDBJ whole genome shotgun (WGS) entry which is preliminary data.</text>
</comment>
<accession>A0ABV8B9N2</accession>
<dbReference type="Gene3D" id="3.40.630.10">
    <property type="entry name" value="Zn peptidases"/>
    <property type="match status" value="1"/>
</dbReference>
<dbReference type="RefSeq" id="WP_377918910.1">
    <property type="nucleotide sequence ID" value="NZ_JBHRZT010000073.1"/>
</dbReference>
<dbReference type="Pfam" id="PF00246">
    <property type="entry name" value="Peptidase_M14"/>
    <property type="match status" value="1"/>
</dbReference>
<evidence type="ECO:0000256" key="1">
    <source>
        <dbReference type="PROSITE-ProRule" id="PRU01379"/>
    </source>
</evidence>
<gene>
    <name evidence="3" type="ORF">ACFOU2_24555</name>
</gene>
<dbReference type="InterPro" id="IPR000834">
    <property type="entry name" value="Peptidase_M14"/>
</dbReference>
<evidence type="ECO:0000313" key="3">
    <source>
        <dbReference type="EMBL" id="MFC3886490.1"/>
    </source>
</evidence>
<dbReference type="CDD" id="cd06244">
    <property type="entry name" value="M14-like"/>
    <property type="match status" value="1"/>
</dbReference>
<feature type="active site" description="Proton donor/acceptor" evidence="1">
    <location>
        <position position="441"/>
    </location>
</feature>
<keyword evidence="4" id="KW-1185">Reference proteome</keyword>
<dbReference type="Proteomes" id="UP001595752">
    <property type="component" value="Unassembled WGS sequence"/>
</dbReference>
<evidence type="ECO:0000313" key="4">
    <source>
        <dbReference type="Proteomes" id="UP001595752"/>
    </source>
</evidence>
<proteinExistence type="inferred from homology"/>
<evidence type="ECO:0000259" key="2">
    <source>
        <dbReference type="PROSITE" id="PS52035"/>
    </source>
</evidence>
<dbReference type="SUPFAM" id="SSF53187">
    <property type="entry name" value="Zn-dependent exopeptidases"/>
    <property type="match status" value="1"/>
</dbReference>
<organism evidence="3 4">
    <name type="scientific">Bacillus songklensis</name>
    <dbReference type="NCBI Taxonomy" id="1069116"/>
    <lineage>
        <taxon>Bacteria</taxon>
        <taxon>Bacillati</taxon>
        <taxon>Bacillota</taxon>
        <taxon>Bacilli</taxon>
        <taxon>Bacillales</taxon>
        <taxon>Bacillaceae</taxon>
        <taxon>Bacillus</taxon>
    </lineage>
</organism>
<sequence>MIKKLQLLFIVAVLLLSIFVPHSTVLVKAEEKAKQLQVNKSLLSMTEARDVTVELDLGYQADLSKLQWTFGGKPLKEWKKWNNEKGDFTGDPYITFKEPPQYIEGTNKIKATLHFDLLFGTNDLSPRNIRVKYPPFINNYELAVTDAGKGTKANASLKLNVYDSYRKYEEIKPAIDQIFKDKKPNRYAEYQSIGKTVEGRDMHLVVLAKDKAAVDAYLTKTLPLALENPEQLQQDIQSGKLKNYQVPIWFNNIHPDEAPGVDALVDLLQQFATKDTLSYKTTDVNGTEQTVTLDVNHALDNFIFVFNLAHNGDGRVHNTRQNANGFDLNRDNGNQTQIESINVTKEIAKWTPLSFLDFHGFVKGFLIEPCTPPHNPNFEYDLLIDGMIDNAYAMGQAGVANTAYEKYEIPALDYKNGWDDATTAYTAMFAMFHGALGHTIEIPDLNEESNKALLYAGLGAVKYALDHKEQLYMNQLEIFKRGVNGEDNKAVDQWLVNQEGKVIGRDRGENEKFFPDYYVLPVAKSLQKNALEVYNMVEYLIRNGIQVEQTTKEAVIDGVKYPKGSFIVPMHQAKRGLANAVLSDGEDVSDWEAMYDSVITNFPDLRGFNRYEIYQQNAFVNAAQPVEKVNKPAVDMKRKVKTYVVHNTNNDAVKLVNELLAQGKEVRYVNQNKLGYRKGDFVVKYADLLPLSHKYVVDAKPYPGKLLTKKLEKKTIAATGSMASRFVLKELGFTVAPATESSIVFDDQGKAKIEKGKTYIFSGGGALKSIKDQNIIPGFEFGNTDFYHEGILKMNVTPNQTYTSGYSNQEWIYTASGTWVKSLPQEAQVLLQVSNEGEFYKAGWWPGKEQVKGQVMAFSWQKDGYNVVAYANDLTFRAHTQQSYRLLSNAIFANSLK</sequence>
<reference evidence="4" key="1">
    <citation type="journal article" date="2019" name="Int. J. Syst. Evol. Microbiol.">
        <title>The Global Catalogue of Microorganisms (GCM) 10K type strain sequencing project: providing services to taxonomists for standard genome sequencing and annotation.</title>
        <authorList>
            <consortium name="The Broad Institute Genomics Platform"/>
            <consortium name="The Broad Institute Genome Sequencing Center for Infectious Disease"/>
            <person name="Wu L."/>
            <person name="Ma J."/>
        </authorList>
    </citation>
    <scope>NUCLEOTIDE SEQUENCE [LARGE SCALE GENOMIC DNA]</scope>
    <source>
        <strain evidence="4">CCUG 61889</strain>
    </source>
</reference>
<name>A0ABV8B9N2_9BACI</name>
<dbReference type="EMBL" id="JBHRZT010000073">
    <property type="protein sequence ID" value="MFC3886490.1"/>
    <property type="molecule type" value="Genomic_DNA"/>
</dbReference>